<dbReference type="Gene3D" id="3.40.50.2000">
    <property type="entry name" value="Glycogen Phosphorylase B"/>
    <property type="match status" value="2"/>
</dbReference>
<dbReference type="AlphaFoldDB" id="A0A1G9ZUW1"/>
<dbReference type="EMBL" id="FNID01000014">
    <property type="protein sequence ID" value="SDN25040.1"/>
    <property type="molecule type" value="Genomic_DNA"/>
</dbReference>
<evidence type="ECO:0000256" key="4">
    <source>
        <dbReference type="ARBA" id="ARBA00022676"/>
    </source>
</evidence>
<dbReference type="STRING" id="258515.SAMN05192585_11449"/>
<accession>A0A1G9ZUW1</accession>
<dbReference type="EC" id="2.4.1.21" evidence="7"/>
<keyword evidence="6 7" id="KW-0320">Glycogen biosynthesis</keyword>
<organism evidence="11 12">
    <name type="scientific">Acetanaerobacterium elongatum</name>
    <dbReference type="NCBI Taxonomy" id="258515"/>
    <lineage>
        <taxon>Bacteria</taxon>
        <taxon>Bacillati</taxon>
        <taxon>Bacillota</taxon>
        <taxon>Clostridia</taxon>
        <taxon>Eubacteriales</taxon>
        <taxon>Oscillospiraceae</taxon>
        <taxon>Acetanaerobacterium</taxon>
    </lineage>
</organism>
<feature type="domain" description="Starch synthase catalytic" evidence="10">
    <location>
        <begin position="93"/>
        <end position="325"/>
    </location>
</feature>
<dbReference type="CDD" id="cd03791">
    <property type="entry name" value="GT5_Glycogen_synthase_DULL1-like"/>
    <property type="match status" value="1"/>
</dbReference>
<dbReference type="UniPathway" id="UPA00164"/>
<evidence type="ECO:0000256" key="3">
    <source>
        <dbReference type="ARBA" id="ARBA00010281"/>
    </source>
</evidence>
<comment type="catalytic activity">
    <reaction evidence="1 7">
        <text>[(1-&gt;4)-alpha-D-glucosyl](n) + ADP-alpha-D-glucose = [(1-&gt;4)-alpha-D-glucosyl](n+1) + ADP + H(+)</text>
        <dbReference type="Rhea" id="RHEA:18189"/>
        <dbReference type="Rhea" id="RHEA-COMP:9584"/>
        <dbReference type="Rhea" id="RHEA-COMP:9587"/>
        <dbReference type="ChEBI" id="CHEBI:15378"/>
        <dbReference type="ChEBI" id="CHEBI:15444"/>
        <dbReference type="ChEBI" id="CHEBI:57498"/>
        <dbReference type="ChEBI" id="CHEBI:456216"/>
        <dbReference type="EC" id="2.4.1.21"/>
    </reaction>
</comment>
<dbReference type="HAMAP" id="MF_00484">
    <property type="entry name" value="Glycogen_synth"/>
    <property type="match status" value="1"/>
</dbReference>
<keyword evidence="5 7" id="KW-0808">Transferase</keyword>
<evidence type="ECO:0000256" key="8">
    <source>
        <dbReference type="SAM" id="MobiDB-lite"/>
    </source>
</evidence>
<evidence type="ECO:0000256" key="6">
    <source>
        <dbReference type="ARBA" id="ARBA00023056"/>
    </source>
</evidence>
<comment type="similarity">
    <text evidence="3 7">Belongs to the glycosyltransferase 1 family. Bacterial/plant glycogen synthase subfamily.</text>
</comment>
<evidence type="ECO:0000256" key="1">
    <source>
        <dbReference type="ARBA" id="ARBA00001478"/>
    </source>
</evidence>
<feature type="domain" description="Glycosyl transferase family 1" evidence="9">
    <location>
        <begin position="380"/>
        <end position="522"/>
    </location>
</feature>
<feature type="compositionally biased region" description="Basic and acidic residues" evidence="8">
    <location>
        <begin position="31"/>
        <end position="40"/>
    </location>
</feature>
<dbReference type="SUPFAM" id="SSF53756">
    <property type="entry name" value="UDP-Glycosyltransferase/glycogen phosphorylase"/>
    <property type="match status" value="1"/>
</dbReference>
<dbReference type="GO" id="GO:0005978">
    <property type="term" value="P:glycogen biosynthetic process"/>
    <property type="evidence" value="ECO:0007669"/>
    <property type="project" value="UniProtKB-UniRule"/>
</dbReference>
<comment type="function">
    <text evidence="2 7">Synthesizes alpha-1,4-glucan chains using ADP-glucose.</text>
</comment>
<comment type="pathway">
    <text evidence="7">Glycan biosynthesis; glycogen biosynthesis.</text>
</comment>
<dbReference type="PANTHER" id="PTHR45825">
    <property type="entry name" value="GRANULE-BOUND STARCH SYNTHASE 1, CHLOROPLASTIC/AMYLOPLASTIC"/>
    <property type="match status" value="1"/>
</dbReference>
<evidence type="ECO:0000313" key="12">
    <source>
        <dbReference type="Proteomes" id="UP000199182"/>
    </source>
</evidence>
<sequence length="561" mass="62352">MSQTKGKQEKAQEEKKPAAKASAKSGAAKKAAAETTEKKAPAKRAAKKTAESAAPKAKKAPKPAKAVETPVAEMVHPIMEPTMPPVSAPAPLKVLFIASEAQPFIASGGLADVAGSLPKALKDEDVDCRVVIPLYSDIKPALREGLHFLTSFEVDLSWRKQYCGIFEAIENGVTYYLIDNEYYFKRPGLYGYFDDAERFAYFSKAVLEMLRHIDFEPDVLNANDWQTALVPLYLNLFYRGVPSLQRVKTVFTIHNIQYQGMYGMELLGDVLGVDKRDARFLEYGAAINFMKAAIEMSDRVTTVSPTYAEEILDPWFSHGLDGFLQARRFKLSGILNGLDTDMYNPAADSLIYECYDVNTLDKKAVNKEALLRELSMQPMENTPLIGVVSRLVAHKGLDLIKYVFEDMLRVGTQVVVLGSGEHMYEEFFRSMQDKYPQNVRFIAGFIPALAHKIYAGADMFLMPSKSEPCGLAQMIAARYGTAPIVRETGGLKDTIRDFGSGDGNGFTFKTYNAHDMLGAVERARGCYLNKEAWTALQRAAMTSDFTWGKSAKAYKDLYQSI</sequence>
<comment type="caution">
    <text evidence="7">Lacks conserved residue(s) required for the propagation of feature annotation.</text>
</comment>
<gene>
    <name evidence="7" type="primary">glgA</name>
    <name evidence="11" type="ORF">SAMN05192585_11449</name>
</gene>
<dbReference type="NCBIfam" id="NF001898">
    <property type="entry name" value="PRK00654.1-1"/>
    <property type="match status" value="1"/>
</dbReference>
<dbReference type="InterPro" id="IPR011835">
    <property type="entry name" value="GS/SS"/>
</dbReference>
<dbReference type="GO" id="GO:0004373">
    <property type="term" value="F:alpha-1,4-glucan glucosyltransferase (UDP-glucose donor) activity"/>
    <property type="evidence" value="ECO:0007669"/>
    <property type="project" value="InterPro"/>
</dbReference>
<evidence type="ECO:0000256" key="7">
    <source>
        <dbReference type="HAMAP-Rule" id="MF_00484"/>
    </source>
</evidence>
<protein>
    <recommendedName>
        <fullName evidence="7">Glycogen synthase</fullName>
        <ecNumber evidence="7">2.4.1.21</ecNumber>
    </recommendedName>
    <alternativeName>
        <fullName evidence="7">Starch [bacterial glycogen] synthase</fullName>
    </alternativeName>
</protein>
<dbReference type="Pfam" id="PF00534">
    <property type="entry name" value="Glycos_transf_1"/>
    <property type="match status" value="1"/>
</dbReference>
<name>A0A1G9ZUW1_9FIRM</name>
<dbReference type="Pfam" id="PF08323">
    <property type="entry name" value="Glyco_transf_5"/>
    <property type="match status" value="1"/>
</dbReference>
<keyword evidence="4 7" id="KW-0328">Glycosyltransferase</keyword>
<dbReference type="NCBIfam" id="TIGR02095">
    <property type="entry name" value="glgA"/>
    <property type="match status" value="1"/>
</dbReference>
<keyword evidence="12" id="KW-1185">Reference proteome</keyword>
<reference evidence="11 12" key="1">
    <citation type="submission" date="2016-10" db="EMBL/GenBank/DDBJ databases">
        <authorList>
            <person name="de Groot N.N."/>
        </authorList>
    </citation>
    <scope>NUCLEOTIDE SEQUENCE [LARGE SCALE GENOMIC DNA]</scope>
    <source>
        <strain evidence="11 12">CGMCC 1.5012</strain>
    </source>
</reference>
<feature type="compositionally biased region" description="Low complexity" evidence="8">
    <location>
        <begin position="19"/>
        <end position="30"/>
    </location>
</feature>
<dbReference type="Proteomes" id="UP000199182">
    <property type="component" value="Unassembled WGS sequence"/>
</dbReference>
<evidence type="ECO:0000259" key="10">
    <source>
        <dbReference type="Pfam" id="PF08323"/>
    </source>
</evidence>
<dbReference type="InterPro" id="IPR001296">
    <property type="entry name" value="Glyco_trans_1"/>
</dbReference>
<feature type="region of interest" description="Disordered" evidence="8">
    <location>
        <begin position="1"/>
        <end position="68"/>
    </location>
</feature>
<evidence type="ECO:0000256" key="2">
    <source>
        <dbReference type="ARBA" id="ARBA00002764"/>
    </source>
</evidence>
<feature type="compositionally biased region" description="Basic and acidic residues" evidence="8">
    <location>
        <begin position="1"/>
        <end position="17"/>
    </location>
</feature>
<dbReference type="GO" id="GO:0009011">
    <property type="term" value="F:alpha-1,4-glucan glucosyltransferase (ADP-glucose donor) activity"/>
    <property type="evidence" value="ECO:0007669"/>
    <property type="project" value="UniProtKB-UniRule"/>
</dbReference>
<dbReference type="RefSeq" id="WP_341465413.1">
    <property type="nucleotide sequence ID" value="NZ_FNID01000014.1"/>
</dbReference>
<dbReference type="PANTHER" id="PTHR45825:SF11">
    <property type="entry name" value="ALPHA AMYLASE DOMAIN-CONTAINING PROTEIN"/>
    <property type="match status" value="1"/>
</dbReference>
<evidence type="ECO:0000256" key="5">
    <source>
        <dbReference type="ARBA" id="ARBA00022679"/>
    </source>
</evidence>
<dbReference type="InterPro" id="IPR013534">
    <property type="entry name" value="Starch_synth_cat_dom"/>
</dbReference>
<evidence type="ECO:0000313" key="11">
    <source>
        <dbReference type="EMBL" id="SDN25040.1"/>
    </source>
</evidence>
<evidence type="ECO:0000259" key="9">
    <source>
        <dbReference type="Pfam" id="PF00534"/>
    </source>
</evidence>
<proteinExistence type="inferred from homology"/>